<protein>
    <submittedName>
        <fullName evidence="2">Aste57867_10006 protein</fullName>
    </submittedName>
</protein>
<name>A0A485KPA2_9STRA</name>
<evidence type="ECO:0000313" key="1">
    <source>
        <dbReference type="EMBL" id="KAF0699422.1"/>
    </source>
</evidence>
<evidence type="ECO:0000313" key="3">
    <source>
        <dbReference type="Proteomes" id="UP000332933"/>
    </source>
</evidence>
<dbReference type="AlphaFoldDB" id="A0A485KPA2"/>
<dbReference type="EMBL" id="CAADRA010005199">
    <property type="protein sequence ID" value="VFT86884.1"/>
    <property type="molecule type" value="Genomic_DNA"/>
</dbReference>
<gene>
    <name evidence="2" type="primary">Aste57867_10006</name>
    <name evidence="1" type="ORF">As57867_009967</name>
    <name evidence="2" type="ORF">ASTE57867_10006</name>
</gene>
<sequence length="218" mass="25403">MLSNDVSDPVPLPRLPSDVHLKIGLWLLDYRSFFSFLDALGTPRARGPFFDRLWQLGLLPKERTNLWPTLVLTHQVYRNPERLVLVEQVMKYMPHILVKTRCDLEWLQQSLGPSTTITWCAQFPSSSTETPVHGILLPLEDWFHLWSYFPISNIVVKNIPDYDEYDIDEIAFDLKPVAEPYFYAMLLRCDRSARLHFKGRPYLALLFQFAATSTTLVM</sequence>
<dbReference type="Proteomes" id="UP000332933">
    <property type="component" value="Unassembled WGS sequence"/>
</dbReference>
<reference evidence="1" key="2">
    <citation type="submission" date="2019-06" db="EMBL/GenBank/DDBJ databases">
        <title>Genomics analysis of Aphanomyces spp. identifies a new class of oomycete effector associated with host adaptation.</title>
        <authorList>
            <person name="Gaulin E."/>
        </authorList>
    </citation>
    <scope>NUCLEOTIDE SEQUENCE</scope>
    <source>
        <strain evidence="1">CBS 578.67</strain>
    </source>
</reference>
<keyword evidence="3" id="KW-1185">Reference proteome</keyword>
<accession>A0A485KPA2</accession>
<reference evidence="2 3" key="1">
    <citation type="submission" date="2019-03" db="EMBL/GenBank/DDBJ databases">
        <authorList>
            <person name="Gaulin E."/>
            <person name="Dumas B."/>
        </authorList>
    </citation>
    <scope>NUCLEOTIDE SEQUENCE [LARGE SCALE GENOMIC DNA]</scope>
    <source>
        <strain evidence="2">CBS 568.67</strain>
    </source>
</reference>
<evidence type="ECO:0000313" key="2">
    <source>
        <dbReference type="EMBL" id="VFT86884.1"/>
    </source>
</evidence>
<proteinExistence type="predicted"/>
<organism evidence="2 3">
    <name type="scientific">Aphanomyces stellatus</name>
    <dbReference type="NCBI Taxonomy" id="120398"/>
    <lineage>
        <taxon>Eukaryota</taxon>
        <taxon>Sar</taxon>
        <taxon>Stramenopiles</taxon>
        <taxon>Oomycota</taxon>
        <taxon>Saprolegniomycetes</taxon>
        <taxon>Saprolegniales</taxon>
        <taxon>Verrucalvaceae</taxon>
        <taxon>Aphanomyces</taxon>
    </lineage>
</organism>
<dbReference type="EMBL" id="VJMH01005178">
    <property type="protein sequence ID" value="KAF0699422.1"/>
    <property type="molecule type" value="Genomic_DNA"/>
</dbReference>